<evidence type="ECO:0000313" key="2">
    <source>
        <dbReference type="EMBL" id="OGN04797.1"/>
    </source>
</evidence>
<reference evidence="2 3" key="1">
    <citation type="journal article" date="2016" name="Nat. Commun.">
        <title>Thousands of microbial genomes shed light on interconnected biogeochemical processes in an aquifer system.</title>
        <authorList>
            <person name="Anantharaman K."/>
            <person name="Brown C.T."/>
            <person name="Hug L.A."/>
            <person name="Sharon I."/>
            <person name="Castelle C.J."/>
            <person name="Probst A.J."/>
            <person name="Thomas B.C."/>
            <person name="Singh A."/>
            <person name="Wilkins M.J."/>
            <person name="Karaoz U."/>
            <person name="Brodie E.L."/>
            <person name="Williams K.H."/>
            <person name="Hubbard S.S."/>
            <person name="Banfield J.F."/>
        </authorList>
    </citation>
    <scope>NUCLEOTIDE SEQUENCE [LARGE SCALE GENOMIC DNA]</scope>
</reference>
<dbReference type="AlphaFoldDB" id="A0A1F8EV98"/>
<proteinExistence type="predicted"/>
<gene>
    <name evidence="2" type="ORF">A2831_02030</name>
</gene>
<comment type="caution">
    <text evidence="2">The sequence shown here is derived from an EMBL/GenBank/DDBJ whole genome shotgun (WGS) entry which is preliminary data.</text>
</comment>
<accession>A0A1F8EV98</accession>
<sequence length="68" mass="7506">MNPWRKRPNRPRRKGRRSSGLSGGFRPLRTAEGRMVPLGNIARLGLTANDFGIPVDARKTPPNPISEG</sequence>
<name>A0A1F8EV98_9BACT</name>
<feature type="compositionally biased region" description="Basic residues" evidence="1">
    <location>
        <begin position="1"/>
        <end position="17"/>
    </location>
</feature>
<evidence type="ECO:0000313" key="3">
    <source>
        <dbReference type="Proteomes" id="UP000177507"/>
    </source>
</evidence>
<dbReference type="EMBL" id="MGJI01000017">
    <property type="protein sequence ID" value="OGN04797.1"/>
    <property type="molecule type" value="Genomic_DNA"/>
</dbReference>
<dbReference type="STRING" id="1802668.A2831_02030"/>
<organism evidence="2 3">
    <name type="scientific">Candidatus Yanofskybacteria bacterium RIFCSPHIGHO2_01_FULL_44_17</name>
    <dbReference type="NCBI Taxonomy" id="1802668"/>
    <lineage>
        <taxon>Bacteria</taxon>
        <taxon>Candidatus Yanofskyibacteriota</taxon>
    </lineage>
</organism>
<dbReference type="Proteomes" id="UP000177507">
    <property type="component" value="Unassembled WGS sequence"/>
</dbReference>
<evidence type="ECO:0000256" key="1">
    <source>
        <dbReference type="SAM" id="MobiDB-lite"/>
    </source>
</evidence>
<feature type="compositionally biased region" description="Low complexity" evidence="1">
    <location>
        <begin position="18"/>
        <end position="28"/>
    </location>
</feature>
<protein>
    <submittedName>
        <fullName evidence="2">Uncharacterized protein</fullName>
    </submittedName>
</protein>
<feature type="region of interest" description="Disordered" evidence="1">
    <location>
        <begin position="1"/>
        <end position="29"/>
    </location>
</feature>